<dbReference type="EMBL" id="JBJQND010000011">
    <property type="protein sequence ID" value="KAL3861929.1"/>
    <property type="molecule type" value="Genomic_DNA"/>
</dbReference>
<evidence type="ECO:0000313" key="1">
    <source>
        <dbReference type="EMBL" id="KAL3861929.1"/>
    </source>
</evidence>
<keyword evidence="2" id="KW-1185">Reference proteome</keyword>
<evidence type="ECO:0000313" key="2">
    <source>
        <dbReference type="Proteomes" id="UP001634394"/>
    </source>
</evidence>
<gene>
    <name evidence="1" type="ORF">ACJMK2_007940</name>
</gene>
<organism evidence="1 2">
    <name type="scientific">Sinanodonta woodiana</name>
    <name type="common">Chinese pond mussel</name>
    <name type="synonym">Anodonta woodiana</name>
    <dbReference type="NCBI Taxonomy" id="1069815"/>
    <lineage>
        <taxon>Eukaryota</taxon>
        <taxon>Metazoa</taxon>
        <taxon>Spiralia</taxon>
        <taxon>Lophotrochozoa</taxon>
        <taxon>Mollusca</taxon>
        <taxon>Bivalvia</taxon>
        <taxon>Autobranchia</taxon>
        <taxon>Heteroconchia</taxon>
        <taxon>Palaeoheterodonta</taxon>
        <taxon>Unionida</taxon>
        <taxon>Unionoidea</taxon>
        <taxon>Unionidae</taxon>
        <taxon>Unioninae</taxon>
        <taxon>Sinanodonta</taxon>
    </lineage>
</organism>
<dbReference type="Proteomes" id="UP001634394">
    <property type="component" value="Unassembled WGS sequence"/>
</dbReference>
<reference evidence="1 2" key="1">
    <citation type="submission" date="2024-11" db="EMBL/GenBank/DDBJ databases">
        <title>Chromosome-level genome assembly of the freshwater bivalve Anodonta woodiana.</title>
        <authorList>
            <person name="Chen X."/>
        </authorList>
    </citation>
    <scope>NUCLEOTIDE SEQUENCE [LARGE SCALE GENOMIC DNA]</scope>
    <source>
        <strain evidence="1">MN2024</strain>
        <tissue evidence="1">Gills</tissue>
    </source>
</reference>
<proteinExistence type="predicted"/>
<dbReference type="AlphaFoldDB" id="A0ABD3VK23"/>
<accession>A0ABD3VK23</accession>
<sequence>MGLVIVQGSSLSEQVIKNINGNDNEGTKAAKVSRDISNLTYDTNDLEIKDNKNAIEPILVGDERKRQFDILTWLVAPILTGDQTIDMLKELGQTIKNSPVFNAAGKIADISLTIIRVPFESPEDAATDILEIVPKVMSLKKDLEGFIHCHEYSCTIEALGFNITAGYLPVDIGIFLSIQFLGFSVVNEKISLTGFRYCEPIELPIKKVKICIIVSRLELSRERACMNLGFKVLFISHTFSDLCLFGSRKTTS</sequence>
<comment type="caution">
    <text evidence="1">The sequence shown here is derived from an EMBL/GenBank/DDBJ whole genome shotgun (WGS) entry which is preliminary data.</text>
</comment>
<name>A0ABD3VK23_SINWO</name>
<protein>
    <submittedName>
        <fullName evidence="1">Uncharacterized protein</fullName>
    </submittedName>
</protein>